<organism evidence="3 4">
    <name type="scientific">Rhizobium hainanense</name>
    <dbReference type="NCBI Taxonomy" id="52131"/>
    <lineage>
        <taxon>Bacteria</taxon>
        <taxon>Pseudomonadati</taxon>
        <taxon>Pseudomonadota</taxon>
        <taxon>Alphaproteobacteria</taxon>
        <taxon>Hyphomicrobiales</taxon>
        <taxon>Rhizobiaceae</taxon>
        <taxon>Rhizobium/Agrobacterium group</taxon>
        <taxon>Rhizobium</taxon>
    </lineage>
</organism>
<evidence type="ECO:0000256" key="1">
    <source>
        <dbReference type="SAM" id="MobiDB-lite"/>
    </source>
</evidence>
<reference evidence="4" key="1">
    <citation type="submission" date="2016-08" db="EMBL/GenBank/DDBJ databases">
        <authorList>
            <person name="Varghese N."/>
            <person name="Submissions Spin"/>
        </authorList>
    </citation>
    <scope>NUCLEOTIDE SEQUENCE [LARGE SCALE GENOMIC DNA]</scope>
    <source>
        <strain evidence="4">CCBAU 57015</strain>
    </source>
</reference>
<dbReference type="InterPro" id="IPR029045">
    <property type="entry name" value="ClpP/crotonase-like_dom_sf"/>
</dbReference>
<evidence type="ECO:0000256" key="2">
    <source>
        <dbReference type="SAM" id="SignalP"/>
    </source>
</evidence>
<dbReference type="Proteomes" id="UP000186228">
    <property type="component" value="Unassembled WGS sequence"/>
</dbReference>
<dbReference type="EMBL" id="FMAC01000004">
    <property type="protein sequence ID" value="SCB21895.1"/>
    <property type="molecule type" value="Genomic_DNA"/>
</dbReference>
<sequence length="385" mass="41052">MIPVVFSHLAHLLVRNCRLGAAAGLALFTLATMAAAQVPGAPMQFMLVHADPGSGGCRPEGCVDWIAAEGMIDAKSPGDLRKLLVSIGNRKLPIILNSPGGNVAAAMEMGEIIRKRGLSVAVGGTRLRSCPNDQPLCGDGWHAGAKGVVYSAGARCFSACPFVLAAGVRRVISPFGIVGVHQVKTTYDQERILYRMKYQIVNGKKRLISRQEISRKFIGLRDSTTLSKSQRSKFLAYFREMGIDRSILDMAMSATPSSIRLITPDEAMKIRLMTDQASADDLIKAGACAPGQPFSACQAPISTDSVALFANPPFADWQLNPTQDFLAPSIAPSTVRSPRGGDCVQQPTDYSPHWVSSSVISSDSSAIRCRSSASVPSSTSSSPKQ</sequence>
<keyword evidence="2" id="KW-0732">Signal</keyword>
<evidence type="ECO:0000313" key="3">
    <source>
        <dbReference type="EMBL" id="SCB21895.1"/>
    </source>
</evidence>
<feature type="signal peptide" evidence="2">
    <location>
        <begin position="1"/>
        <end position="36"/>
    </location>
</feature>
<evidence type="ECO:0008006" key="5">
    <source>
        <dbReference type="Google" id="ProtNLM"/>
    </source>
</evidence>
<feature type="chain" id="PRO_5008683792" description="Periplasmic protein-like protein" evidence="2">
    <location>
        <begin position="37"/>
        <end position="385"/>
    </location>
</feature>
<evidence type="ECO:0000313" key="4">
    <source>
        <dbReference type="Proteomes" id="UP000186228"/>
    </source>
</evidence>
<accession>A0A1C3V2I5</accession>
<proteinExistence type="predicted"/>
<gene>
    <name evidence="3" type="ORF">GA0061100_104171</name>
</gene>
<dbReference type="STRING" id="52131.GA0061100_104171"/>
<name>A0A1C3V2I5_9HYPH</name>
<protein>
    <recommendedName>
        <fullName evidence="5">Periplasmic protein-like protein</fullName>
    </recommendedName>
</protein>
<keyword evidence="4" id="KW-1185">Reference proteome</keyword>
<dbReference type="SUPFAM" id="SSF52096">
    <property type="entry name" value="ClpP/crotonase"/>
    <property type="match status" value="1"/>
</dbReference>
<feature type="region of interest" description="Disordered" evidence="1">
    <location>
        <begin position="336"/>
        <end position="356"/>
    </location>
</feature>
<dbReference type="Gene3D" id="3.90.226.10">
    <property type="entry name" value="2-enoyl-CoA Hydratase, Chain A, domain 1"/>
    <property type="match status" value="1"/>
</dbReference>
<dbReference type="AlphaFoldDB" id="A0A1C3V2I5"/>